<name>A0ABV4IXY7_9ACTN</name>
<dbReference type="RefSeq" id="WP_371238106.1">
    <property type="nucleotide sequence ID" value="NZ_JAHWZY010000011.1"/>
</dbReference>
<dbReference type="EMBL" id="JAHWZY010000011">
    <property type="protein sequence ID" value="MEZ3179552.1"/>
    <property type="molecule type" value="Genomic_DNA"/>
</dbReference>
<dbReference type="SUPFAM" id="SSF53335">
    <property type="entry name" value="S-adenosyl-L-methionine-dependent methyltransferases"/>
    <property type="match status" value="1"/>
</dbReference>
<keyword evidence="2" id="KW-1185">Reference proteome</keyword>
<sequence length="125" mass="13284">MMCSPGISSSPDAEAGAERLLSLVRPGGRLTVAVWSQGALELLPEPIRRAVVPERPCLADVPRPARLLRPAGTPRPLRDRLAARSLSCTDVRYVPLAVPGVLRSVVSGTGRRGLLDGMGLPFELP</sequence>
<proteinExistence type="predicted"/>
<evidence type="ECO:0000313" key="2">
    <source>
        <dbReference type="Proteomes" id="UP001567537"/>
    </source>
</evidence>
<reference evidence="1 2" key="1">
    <citation type="journal article" date="2021" name="Res Sq">
        <title>Streptomyces Pimoensis sp. nov., Isolated From the Taklimakan Desert in Xinjiang, China.</title>
        <authorList>
            <person name="Zhang P."/>
            <person name="Luo X."/>
            <person name="Luo X."/>
            <person name="Liu Z."/>
            <person name="Xia Z."/>
            <person name="Wan C."/>
            <person name="zhang L."/>
        </authorList>
    </citation>
    <scope>NUCLEOTIDE SEQUENCE [LARGE SCALE GENOMIC DNA]</scope>
    <source>
        <strain evidence="1 2">TRM75549</strain>
    </source>
</reference>
<evidence type="ECO:0000313" key="1">
    <source>
        <dbReference type="EMBL" id="MEZ3179552.1"/>
    </source>
</evidence>
<accession>A0ABV4IXY7</accession>
<gene>
    <name evidence="1" type="ORF">KYY02_12935</name>
</gene>
<comment type="caution">
    <text evidence="1">The sequence shown here is derived from an EMBL/GenBank/DDBJ whole genome shotgun (WGS) entry which is preliminary data.</text>
</comment>
<dbReference type="Proteomes" id="UP001567537">
    <property type="component" value="Unassembled WGS sequence"/>
</dbReference>
<dbReference type="InterPro" id="IPR029063">
    <property type="entry name" value="SAM-dependent_MTases_sf"/>
</dbReference>
<protein>
    <recommendedName>
        <fullName evidence="3">Methyltransferase</fullName>
    </recommendedName>
</protein>
<evidence type="ECO:0008006" key="3">
    <source>
        <dbReference type="Google" id="ProtNLM"/>
    </source>
</evidence>
<organism evidence="1 2">
    <name type="scientific">Streptomyces pimonensis</name>
    <dbReference type="NCBI Taxonomy" id="2860288"/>
    <lineage>
        <taxon>Bacteria</taxon>
        <taxon>Bacillati</taxon>
        <taxon>Actinomycetota</taxon>
        <taxon>Actinomycetes</taxon>
        <taxon>Kitasatosporales</taxon>
        <taxon>Streptomycetaceae</taxon>
        <taxon>Streptomyces</taxon>
    </lineage>
</organism>